<gene>
    <name evidence="1" type="ORF">MUK42_25434</name>
</gene>
<name>A0A9E7L928_9LILI</name>
<keyword evidence="2" id="KW-1185">Reference proteome</keyword>
<evidence type="ECO:0000313" key="2">
    <source>
        <dbReference type="Proteomes" id="UP001055439"/>
    </source>
</evidence>
<sequence length="96" mass="11127">MRMNPQECSSFYRPSVVGAPAFYEILHSEMYICQLRKKWEEERQQPKTMGFIDDKVDLCWNFHQTHFLMDAGDATLTAIPRASSIPQTNSIQQAIT</sequence>
<dbReference type="Proteomes" id="UP001055439">
    <property type="component" value="Chromosome 9"/>
</dbReference>
<dbReference type="EMBL" id="CP097511">
    <property type="protein sequence ID" value="URE44901.1"/>
    <property type="molecule type" value="Genomic_DNA"/>
</dbReference>
<reference evidence="1" key="1">
    <citation type="submission" date="2022-05" db="EMBL/GenBank/DDBJ databases">
        <title>The Musa troglodytarum L. genome provides insights into the mechanism of non-climacteric behaviour and enrichment of carotenoids.</title>
        <authorList>
            <person name="Wang J."/>
        </authorList>
    </citation>
    <scope>NUCLEOTIDE SEQUENCE</scope>
    <source>
        <tissue evidence="1">Leaf</tissue>
    </source>
</reference>
<dbReference type="AlphaFoldDB" id="A0A9E7L928"/>
<proteinExistence type="predicted"/>
<accession>A0A9E7L928</accession>
<organism evidence="1 2">
    <name type="scientific">Musa troglodytarum</name>
    <name type="common">fe'i banana</name>
    <dbReference type="NCBI Taxonomy" id="320322"/>
    <lineage>
        <taxon>Eukaryota</taxon>
        <taxon>Viridiplantae</taxon>
        <taxon>Streptophyta</taxon>
        <taxon>Embryophyta</taxon>
        <taxon>Tracheophyta</taxon>
        <taxon>Spermatophyta</taxon>
        <taxon>Magnoliopsida</taxon>
        <taxon>Liliopsida</taxon>
        <taxon>Zingiberales</taxon>
        <taxon>Musaceae</taxon>
        <taxon>Musa</taxon>
    </lineage>
</organism>
<evidence type="ECO:0000313" key="1">
    <source>
        <dbReference type="EMBL" id="URE44901.1"/>
    </source>
</evidence>
<protein>
    <submittedName>
        <fullName evidence="1">Uncharacterized protein</fullName>
    </submittedName>
</protein>